<evidence type="ECO:0000313" key="2">
    <source>
        <dbReference type="EMBL" id="AEO33701.1"/>
    </source>
</evidence>
<feature type="non-terminal residue" evidence="2">
    <location>
        <position position="165"/>
    </location>
</feature>
<keyword evidence="1" id="KW-0732">Signal</keyword>
<reference evidence="2" key="1">
    <citation type="journal article" date="2011" name="PLoS ONE">
        <title>A deep insight into the sialotranscriptome of the gulf coast tick, Amblyomma maculatum.</title>
        <authorList>
            <person name="Karim S."/>
            <person name="Singh P."/>
            <person name="Ribeiro J.M."/>
        </authorList>
    </citation>
    <scope>NUCLEOTIDE SEQUENCE</scope>
    <source>
        <tissue evidence="2">Salivary gland</tissue>
    </source>
</reference>
<evidence type="ECO:0000256" key="1">
    <source>
        <dbReference type="SAM" id="SignalP"/>
    </source>
</evidence>
<protein>
    <submittedName>
        <fullName evidence="2">Uncharacterized protein</fullName>
    </submittedName>
</protein>
<dbReference type="AlphaFoldDB" id="G3MJN3"/>
<feature type="chain" id="PRO_5003447041" evidence="1">
    <location>
        <begin position="32"/>
        <end position="165"/>
    </location>
</feature>
<dbReference type="EMBL" id="JO842084">
    <property type="protein sequence ID" value="AEO33701.1"/>
    <property type="molecule type" value="mRNA"/>
</dbReference>
<organism evidence="2">
    <name type="scientific">Amblyomma maculatum</name>
    <name type="common">Gulf Coast tick</name>
    <dbReference type="NCBI Taxonomy" id="34609"/>
    <lineage>
        <taxon>Eukaryota</taxon>
        <taxon>Metazoa</taxon>
        <taxon>Ecdysozoa</taxon>
        <taxon>Arthropoda</taxon>
        <taxon>Chelicerata</taxon>
        <taxon>Arachnida</taxon>
        <taxon>Acari</taxon>
        <taxon>Parasitiformes</taxon>
        <taxon>Ixodida</taxon>
        <taxon>Ixodoidea</taxon>
        <taxon>Ixodidae</taxon>
        <taxon>Amblyomminae</taxon>
        <taxon>Amblyomma</taxon>
    </lineage>
</organism>
<name>G3MJN3_AMBMU</name>
<proteinExistence type="evidence at transcript level"/>
<feature type="non-terminal residue" evidence="2">
    <location>
        <position position="1"/>
    </location>
</feature>
<feature type="signal peptide" evidence="1">
    <location>
        <begin position="1"/>
        <end position="31"/>
    </location>
</feature>
<sequence>PFYNEQNKATLRFVRSFLAFLFTFLQRTATSEWIEPEDLLKFLNTSEKIWVYNSSEESNAVCKVDEMINIDWKYDDYFLIGLFTQRKEETRQLISGDLFLTIKCSWGYQILELTLQRNCYIKTKKAPVASSKLLLLAEYYGWYELRVRNSALERKGQILSVWSTS</sequence>
<accession>G3MJN3</accession>